<evidence type="ECO:0000313" key="9">
    <source>
        <dbReference type="EMBL" id="KAF6134337.1"/>
    </source>
</evidence>
<organism evidence="9 10">
    <name type="scientific">Kingdonia uniflora</name>
    <dbReference type="NCBI Taxonomy" id="39325"/>
    <lineage>
        <taxon>Eukaryota</taxon>
        <taxon>Viridiplantae</taxon>
        <taxon>Streptophyta</taxon>
        <taxon>Embryophyta</taxon>
        <taxon>Tracheophyta</taxon>
        <taxon>Spermatophyta</taxon>
        <taxon>Magnoliopsida</taxon>
        <taxon>Ranunculales</taxon>
        <taxon>Circaeasteraceae</taxon>
        <taxon>Kingdonia</taxon>
    </lineage>
</organism>
<feature type="chain" id="PRO_5029488683" description="Peptidase A1 domain-containing protein" evidence="7">
    <location>
        <begin position="25"/>
        <end position="493"/>
    </location>
</feature>
<dbReference type="FunFam" id="2.40.70.10:FF:000018">
    <property type="entry name" value="Aspartic proteinase-like protein 2"/>
    <property type="match status" value="1"/>
</dbReference>
<evidence type="ECO:0000256" key="3">
    <source>
        <dbReference type="ARBA" id="ARBA00022750"/>
    </source>
</evidence>
<keyword evidence="7" id="KW-0732">Signal</keyword>
<feature type="active site" evidence="6">
    <location>
        <position position="100"/>
    </location>
</feature>
<dbReference type="InterPro" id="IPR033121">
    <property type="entry name" value="PEPTIDASE_A1"/>
</dbReference>
<gene>
    <name evidence="9" type="ORF">GIB67_005729</name>
</gene>
<feature type="signal peptide" evidence="7">
    <location>
        <begin position="1"/>
        <end position="24"/>
    </location>
</feature>
<dbReference type="CDD" id="cd05476">
    <property type="entry name" value="pepsin_A_like_plant"/>
    <property type="match status" value="1"/>
</dbReference>
<dbReference type="Proteomes" id="UP000541444">
    <property type="component" value="Unassembled WGS sequence"/>
</dbReference>
<dbReference type="Pfam" id="PF14543">
    <property type="entry name" value="TAXi_N"/>
    <property type="match status" value="1"/>
</dbReference>
<keyword evidence="2" id="KW-0645">Protease</keyword>
<evidence type="ECO:0000256" key="2">
    <source>
        <dbReference type="ARBA" id="ARBA00022670"/>
    </source>
</evidence>
<proteinExistence type="inferred from homology"/>
<feature type="domain" description="Peptidase A1" evidence="8">
    <location>
        <begin position="82"/>
        <end position="435"/>
    </location>
</feature>
<dbReference type="InterPro" id="IPR021109">
    <property type="entry name" value="Peptidase_aspartic_dom_sf"/>
</dbReference>
<dbReference type="GO" id="GO:0004190">
    <property type="term" value="F:aspartic-type endopeptidase activity"/>
    <property type="evidence" value="ECO:0007669"/>
    <property type="project" value="UniProtKB-KW"/>
</dbReference>
<dbReference type="InterPro" id="IPR032861">
    <property type="entry name" value="TAXi_N"/>
</dbReference>
<name>A0A7J7KVI0_9MAGN</name>
<evidence type="ECO:0000256" key="1">
    <source>
        <dbReference type="ARBA" id="ARBA00007447"/>
    </source>
</evidence>
<feature type="active site" evidence="6">
    <location>
        <position position="316"/>
    </location>
</feature>
<reference evidence="9 10" key="1">
    <citation type="journal article" date="2020" name="IScience">
        <title>Genome Sequencing of the Endangered Kingdonia uniflora (Circaeasteraceae, Ranunculales) Reveals Potential Mechanisms of Evolutionary Specialization.</title>
        <authorList>
            <person name="Sun Y."/>
            <person name="Deng T."/>
            <person name="Zhang A."/>
            <person name="Moore M.J."/>
            <person name="Landis J.B."/>
            <person name="Lin N."/>
            <person name="Zhang H."/>
            <person name="Zhang X."/>
            <person name="Huang J."/>
            <person name="Zhang X."/>
            <person name="Sun H."/>
            <person name="Wang H."/>
        </authorList>
    </citation>
    <scope>NUCLEOTIDE SEQUENCE [LARGE SCALE GENOMIC DNA]</scope>
    <source>
        <strain evidence="9">TB1705</strain>
        <tissue evidence="9">Leaf</tissue>
    </source>
</reference>
<keyword evidence="5" id="KW-0325">Glycoprotein</keyword>
<protein>
    <recommendedName>
        <fullName evidence="8">Peptidase A1 domain-containing protein</fullName>
    </recommendedName>
</protein>
<dbReference type="PROSITE" id="PS51767">
    <property type="entry name" value="PEPTIDASE_A1"/>
    <property type="match status" value="1"/>
</dbReference>
<dbReference type="InterPro" id="IPR001461">
    <property type="entry name" value="Aspartic_peptidase_A1"/>
</dbReference>
<dbReference type="OrthoDB" id="2747330at2759"/>
<dbReference type="EMBL" id="JACGCM010002866">
    <property type="protein sequence ID" value="KAF6134337.1"/>
    <property type="molecule type" value="Genomic_DNA"/>
</dbReference>
<evidence type="ECO:0000256" key="5">
    <source>
        <dbReference type="ARBA" id="ARBA00023180"/>
    </source>
</evidence>
<sequence>MPASPYARLLILLLIFTSIALVCCNFPSILTLERSFPPNQLFELGALRDRDQARHSRLLQSSTGVVDFPVEGSSNPYKVGLYFTRVKLGSPPREFYVQIDTGSDILWVTCSSCNGCPKSSSLGIDLEFFDPGSSSSAFLVSCSDNVCNSAMKTAEASCSSENSQCSYSFQYRDGSATSGYFVLDLLNFDAVVGDSGTANSSAPIIFGCSNYQSGDLTNSMRAVDGIFGFGQHDLSVISQLSSRGIAPKVFSHCLKGKDNGGGILVLGLTAHLIAFFLQIFRPHYNLNLLSIAVNGQILSIDPAVFTTSKNRGTIVDSGTTLTYLAEEAYDSLFSVLIASVSQSAQPYVSRGNQCFAIYTSVNELFPLVTLTFAGGASMNLRPEEYLISYDYVNGAAEWCIGFQKVEGQGITILGDLVLKDKIVVYDLARQRLGWADYDCSSSVNVSLSSSRDEFINAQLSISLSPQDALYKLICIEAVAILVHIFLFSGYIFL</sequence>
<comment type="similarity">
    <text evidence="1">Belongs to the peptidase A1 family.</text>
</comment>
<dbReference type="PRINTS" id="PR00792">
    <property type="entry name" value="PEPSIN"/>
</dbReference>
<dbReference type="Gene3D" id="2.40.70.10">
    <property type="entry name" value="Acid Proteases"/>
    <property type="match status" value="2"/>
</dbReference>
<dbReference type="FunFam" id="2.40.70.10:FF:000020">
    <property type="entry name" value="Aspartic proteinase-like protein 2"/>
    <property type="match status" value="1"/>
</dbReference>
<dbReference type="GO" id="GO:0006508">
    <property type="term" value="P:proteolysis"/>
    <property type="evidence" value="ECO:0007669"/>
    <property type="project" value="UniProtKB-KW"/>
</dbReference>
<dbReference type="AlphaFoldDB" id="A0A7J7KVI0"/>
<evidence type="ECO:0000256" key="6">
    <source>
        <dbReference type="PIRSR" id="PIRSR601461-1"/>
    </source>
</evidence>
<dbReference type="InterPro" id="IPR034161">
    <property type="entry name" value="Pepsin-like_plant"/>
</dbReference>
<dbReference type="Pfam" id="PF14541">
    <property type="entry name" value="TAXi_C"/>
    <property type="match status" value="1"/>
</dbReference>
<dbReference type="PANTHER" id="PTHR13683">
    <property type="entry name" value="ASPARTYL PROTEASES"/>
    <property type="match status" value="1"/>
</dbReference>
<keyword evidence="10" id="KW-1185">Reference proteome</keyword>
<dbReference type="InterPro" id="IPR032799">
    <property type="entry name" value="TAXi_C"/>
</dbReference>
<evidence type="ECO:0000259" key="8">
    <source>
        <dbReference type="PROSITE" id="PS51767"/>
    </source>
</evidence>
<dbReference type="SUPFAM" id="SSF50630">
    <property type="entry name" value="Acid proteases"/>
    <property type="match status" value="1"/>
</dbReference>
<evidence type="ECO:0000313" key="10">
    <source>
        <dbReference type="Proteomes" id="UP000541444"/>
    </source>
</evidence>
<keyword evidence="3" id="KW-0064">Aspartyl protease</keyword>
<keyword evidence="4" id="KW-0378">Hydrolase</keyword>
<dbReference type="PANTHER" id="PTHR13683:SF875">
    <property type="entry name" value="EUKARYOTIC ASPARTYL PROTEASE FAMILY PROTEIN"/>
    <property type="match status" value="1"/>
</dbReference>
<accession>A0A7J7KVI0</accession>
<evidence type="ECO:0000256" key="7">
    <source>
        <dbReference type="SAM" id="SignalP"/>
    </source>
</evidence>
<comment type="caution">
    <text evidence="9">The sequence shown here is derived from an EMBL/GenBank/DDBJ whole genome shotgun (WGS) entry which is preliminary data.</text>
</comment>
<evidence type="ECO:0000256" key="4">
    <source>
        <dbReference type="ARBA" id="ARBA00022801"/>
    </source>
</evidence>